<name>A0ABV5KAN5_9ACTN</name>
<dbReference type="Proteomes" id="UP001589750">
    <property type="component" value="Unassembled WGS sequence"/>
</dbReference>
<reference evidence="3 4" key="1">
    <citation type="submission" date="2024-09" db="EMBL/GenBank/DDBJ databases">
        <authorList>
            <person name="Sun Q."/>
            <person name="Mori K."/>
        </authorList>
    </citation>
    <scope>NUCLEOTIDE SEQUENCE [LARGE SCALE GENOMIC DNA]</scope>
    <source>
        <strain evidence="3 4">JCM 9626</strain>
    </source>
</reference>
<feature type="domain" description="DUF5667" evidence="2">
    <location>
        <begin position="121"/>
        <end position="231"/>
    </location>
</feature>
<keyword evidence="4" id="KW-1185">Reference proteome</keyword>
<organism evidence="3 4">
    <name type="scientific">Nocardioides plantarum</name>
    <dbReference type="NCBI Taxonomy" id="29299"/>
    <lineage>
        <taxon>Bacteria</taxon>
        <taxon>Bacillati</taxon>
        <taxon>Actinomycetota</taxon>
        <taxon>Actinomycetes</taxon>
        <taxon>Propionibacteriales</taxon>
        <taxon>Nocardioidaceae</taxon>
        <taxon>Nocardioides</taxon>
    </lineage>
</organism>
<dbReference type="RefSeq" id="WP_140011321.1">
    <property type="nucleotide sequence ID" value="NZ_JBHMDG010000011.1"/>
</dbReference>
<evidence type="ECO:0000313" key="4">
    <source>
        <dbReference type="Proteomes" id="UP001589750"/>
    </source>
</evidence>
<dbReference type="EMBL" id="JBHMDG010000011">
    <property type="protein sequence ID" value="MFB9313153.1"/>
    <property type="molecule type" value="Genomic_DNA"/>
</dbReference>
<evidence type="ECO:0000256" key="1">
    <source>
        <dbReference type="SAM" id="MobiDB-lite"/>
    </source>
</evidence>
<protein>
    <submittedName>
        <fullName evidence="3">DUF5667 domain-containing protein</fullName>
    </submittedName>
</protein>
<proteinExistence type="predicted"/>
<feature type="region of interest" description="Disordered" evidence="1">
    <location>
        <begin position="286"/>
        <end position="362"/>
    </location>
</feature>
<gene>
    <name evidence="3" type="ORF">ACFFRI_08875</name>
</gene>
<dbReference type="Pfam" id="PF18915">
    <property type="entry name" value="DUF5667"/>
    <property type="match status" value="1"/>
</dbReference>
<accession>A0ABV5KAN5</accession>
<evidence type="ECO:0000259" key="2">
    <source>
        <dbReference type="Pfam" id="PF18915"/>
    </source>
</evidence>
<evidence type="ECO:0000313" key="3">
    <source>
        <dbReference type="EMBL" id="MFB9313153.1"/>
    </source>
</evidence>
<dbReference type="InterPro" id="IPR043725">
    <property type="entry name" value="DUF5667"/>
</dbReference>
<comment type="caution">
    <text evidence="3">The sequence shown here is derived from an EMBL/GenBank/DDBJ whole genome shotgun (WGS) entry which is preliminary data.</text>
</comment>
<sequence>MNPVLPAHRRAAQFSSLVEASSTTQPDATGPHADLLPLVDLVTVLRSTPTVEPRPEFVAALRERLLLAAETALVPDTPARAEARRQPTPRRTARERRVAAAIGGFALVSATASMSVAAQNALPGDTLYPLKRAIESLHETVLRSADDKGATMLDNASGRLDEVDELSRSGDQDSDTISRTLRDFSDQAADASDVLLGDYEQTGQPSSVAELRTFTATSLDVLQRLESLVPAQVRPVLDRAAAVLDEIDRRARALCPACSTLPAAAQVSAAADLGPLDRLLDEVVTKPASATTPPRSDSPDTEQPPTSAVDPTPPTTPASPPTSTPTTEPPDPTPDDTDPSTPPGPRPSLGAVVDGLDPLDLGNVLTGVTEELTEGLDGVLGGTESD</sequence>
<feature type="compositionally biased region" description="Pro residues" evidence="1">
    <location>
        <begin position="311"/>
        <end position="332"/>
    </location>
</feature>